<proteinExistence type="inferred from homology"/>
<reference evidence="5 6" key="1">
    <citation type="submission" date="2016-07" db="EMBL/GenBank/DDBJ databases">
        <title>Pervasive Adenine N6-methylation of Active Genes in Fungi.</title>
        <authorList>
            <consortium name="DOE Joint Genome Institute"/>
            <person name="Mondo S.J."/>
            <person name="Dannebaum R.O."/>
            <person name="Kuo R.C."/>
            <person name="Labutti K."/>
            <person name="Haridas S."/>
            <person name="Kuo A."/>
            <person name="Salamov A."/>
            <person name="Ahrendt S.R."/>
            <person name="Lipzen A."/>
            <person name="Sullivan W."/>
            <person name="Andreopoulos W.B."/>
            <person name="Clum A."/>
            <person name="Lindquist E."/>
            <person name="Daum C."/>
            <person name="Ramamoorthy G.K."/>
            <person name="Gryganskyi A."/>
            <person name="Culley D."/>
            <person name="Magnuson J.K."/>
            <person name="James T.Y."/>
            <person name="O'Malley M.A."/>
            <person name="Stajich J.E."/>
            <person name="Spatafora J.W."/>
            <person name="Visel A."/>
            <person name="Grigoriev I.V."/>
        </authorList>
    </citation>
    <scope>NUCLEOTIDE SEQUENCE [LARGE SCALE GENOMIC DNA]</scope>
    <source>
        <strain evidence="5 6">62-1032</strain>
    </source>
</reference>
<dbReference type="EMBL" id="MCGR01000040">
    <property type="protein sequence ID" value="ORY74730.1"/>
    <property type="molecule type" value="Genomic_DNA"/>
</dbReference>
<feature type="domain" description="tRNA-splicing endonuclease subunit Sen54 N-terminal" evidence="4">
    <location>
        <begin position="87"/>
        <end position="160"/>
    </location>
</feature>
<organism evidence="5 6">
    <name type="scientific">Leucosporidium creatinivorum</name>
    <dbReference type="NCBI Taxonomy" id="106004"/>
    <lineage>
        <taxon>Eukaryota</taxon>
        <taxon>Fungi</taxon>
        <taxon>Dikarya</taxon>
        <taxon>Basidiomycota</taxon>
        <taxon>Pucciniomycotina</taxon>
        <taxon>Microbotryomycetes</taxon>
        <taxon>Leucosporidiales</taxon>
        <taxon>Leucosporidium</taxon>
    </lineage>
</organism>
<dbReference type="InterPro" id="IPR024336">
    <property type="entry name" value="tRNA_splic_suSen54_N"/>
</dbReference>
<evidence type="ECO:0000259" key="4">
    <source>
        <dbReference type="Pfam" id="PF12928"/>
    </source>
</evidence>
<dbReference type="InterPro" id="IPR024337">
    <property type="entry name" value="tRNA_splic_suSen54"/>
</dbReference>
<dbReference type="GO" id="GO:0000214">
    <property type="term" value="C:tRNA-intron endonuclease complex"/>
    <property type="evidence" value="ECO:0007669"/>
    <property type="project" value="TreeGrafter"/>
</dbReference>
<dbReference type="STRING" id="106004.A0A1Y2ET29"/>
<dbReference type="PANTHER" id="PTHR21027:SF1">
    <property type="entry name" value="TRNA-SPLICING ENDONUCLEASE SUBUNIT SEN54"/>
    <property type="match status" value="1"/>
</dbReference>
<dbReference type="AlphaFoldDB" id="A0A1Y2ET29"/>
<gene>
    <name evidence="5" type="ORF">BCR35DRAFT_306516</name>
</gene>
<dbReference type="FunCoup" id="A0A1Y2ET29">
    <property type="interactions" value="4"/>
</dbReference>
<dbReference type="InParanoid" id="A0A1Y2ET29"/>
<name>A0A1Y2ET29_9BASI</name>
<evidence type="ECO:0000256" key="3">
    <source>
        <dbReference type="SAM" id="MobiDB-lite"/>
    </source>
</evidence>
<dbReference type="OrthoDB" id="408683at2759"/>
<feature type="region of interest" description="Disordered" evidence="3">
    <location>
        <begin position="411"/>
        <end position="432"/>
    </location>
</feature>
<sequence>MQADRTAANGADDDEDPDDALPDWVGAFAKLAKSSKDDAVLVPFIPRRGEKDFEPIQSSSSLPASSKEATLSQHQLNMLNQSRTALFSALSTGSRHHSSRSHNSFTWRPELDGGRATCDGPSAYGIHFLNMGRHHLERKRMELLPEEALYMVERGVIELWREGEATEDGFARVPMSVQQAWSEIIGHDELTVERFQVYAYLKRLGYVITRARGAPTNSEGAVEKRSLKTTILRLLSLPYTTLRDLVFALGRSLRSLYYRTPNRIQLTVTRALKKSEGRIASMVSGGRWTSYDQIFSRLQIIPTGHDAPLTRGPVPRAPSVLAPLHPSPSADASPLPKLIDHPYQTFFHVYKPVTKYRKTAPPPPDFRLVVVNATTTSLPDLFEFSSMFSSVPFTPGEDTLLPPPRAIRVGLPPPPPRAPRPGFKPRAPPPPPTRWEKLLSYTPFGKKEAQPRKPWPYQRLKMGRRSILVAVVDNGTISILRFSEAEFGKLPWGNVPGRMV</sequence>
<feature type="region of interest" description="Disordered" evidence="3">
    <location>
        <begin position="52"/>
        <end position="71"/>
    </location>
</feature>
<accession>A0A1Y2ET29</accession>
<feature type="compositionally biased region" description="Acidic residues" evidence="3">
    <location>
        <begin position="11"/>
        <end position="21"/>
    </location>
</feature>
<comment type="similarity">
    <text evidence="1">Belongs to the SEN54 family.</text>
</comment>
<evidence type="ECO:0000313" key="5">
    <source>
        <dbReference type="EMBL" id="ORY74730.1"/>
    </source>
</evidence>
<evidence type="ECO:0000256" key="1">
    <source>
        <dbReference type="ARBA" id="ARBA00005736"/>
    </source>
</evidence>
<dbReference type="GO" id="GO:0000379">
    <property type="term" value="P:tRNA-type intron splice site recognition and cleavage"/>
    <property type="evidence" value="ECO:0007669"/>
    <property type="project" value="TreeGrafter"/>
</dbReference>
<dbReference type="Proteomes" id="UP000193467">
    <property type="component" value="Unassembled WGS sequence"/>
</dbReference>
<evidence type="ECO:0000313" key="6">
    <source>
        <dbReference type="Proteomes" id="UP000193467"/>
    </source>
</evidence>
<dbReference type="Pfam" id="PF12928">
    <property type="entry name" value="tRNA_int_end_N2"/>
    <property type="match status" value="1"/>
</dbReference>
<keyword evidence="6" id="KW-1185">Reference proteome</keyword>
<keyword evidence="2" id="KW-0819">tRNA processing</keyword>
<comment type="caution">
    <text evidence="5">The sequence shown here is derived from an EMBL/GenBank/DDBJ whole genome shotgun (WGS) entry which is preliminary data.</text>
</comment>
<protein>
    <recommendedName>
        <fullName evidence="4">tRNA-splicing endonuclease subunit Sen54 N-terminal domain-containing protein</fullName>
    </recommendedName>
</protein>
<dbReference type="PANTHER" id="PTHR21027">
    <property type="entry name" value="TRNA-SPLICING ENDONUCLEASE SUBUNIT SEN54"/>
    <property type="match status" value="1"/>
</dbReference>
<feature type="region of interest" description="Disordered" evidence="3">
    <location>
        <begin position="1"/>
        <end position="22"/>
    </location>
</feature>
<evidence type="ECO:0000256" key="2">
    <source>
        <dbReference type="ARBA" id="ARBA00022694"/>
    </source>
</evidence>